<dbReference type="OrthoDB" id="5096019at2759"/>
<evidence type="ECO:0000313" key="3">
    <source>
        <dbReference type="Proteomes" id="UP000622797"/>
    </source>
</evidence>
<evidence type="ECO:0000313" key="2">
    <source>
        <dbReference type="EMBL" id="KAF4965454.1"/>
    </source>
</evidence>
<feature type="compositionally biased region" description="Basic residues" evidence="1">
    <location>
        <begin position="32"/>
        <end position="41"/>
    </location>
</feature>
<comment type="caution">
    <text evidence="2">The sequence shown here is derived from an EMBL/GenBank/DDBJ whole genome shotgun (WGS) entry which is preliminary data.</text>
</comment>
<protein>
    <submittedName>
        <fullName evidence="2">Uncharacterized protein</fullName>
    </submittedName>
</protein>
<reference evidence="2" key="2">
    <citation type="submission" date="2020-05" db="EMBL/GenBank/DDBJ databases">
        <authorList>
            <person name="Kim H.-S."/>
            <person name="Proctor R.H."/>
            <person name="Brown D.W."/>
        </authorList>
    </citation>
    <scope>NUCLEOTIDE SEQUENCE</scope>
    <source>
        <strain evidence="2">NRRL 20472</strain>
    </source>
</reference>
<name>A0A8H4TX18_9HYPO</name>
<keyword evidence="3" id="KW-1185">Reference proteome</keyword>
<accession>A0A8H4TX18</accession>
<gene>
    <name evidence="2" type="ORF">FSARC_6756</name>
</gene>
<feature type="region of interest" description="Disordered" evidence="1">
    <location>
        <begin position="1"/>
        <end position="119"/>
    </location>
</feature>
<dbReference type="EMBL" id="JABEXW010000348">
    <property type="protein sequence ID" value="KAF4965454.1"/>
    <property type="molecule type" value="Genomic_DNA"/>
</dbReference>
<feature type="compositionally biased region" description="Polar residues" evidence="1">
    <location>
        <begin position="1"/>
        <end position="15"/>
    </location>
</feature>
<feature type="compositionally biased region" description="Basic and acidic residues" evidence="1">
    <location>
        <begin position="60"/>
        <end position="93"/>
    </location>
</feature>
<sequence>MPSSTNNTASTSMGNFGNGQVDRSEATTTTRRQQRQQRRQTLRNQSEIAPFMGMDLGDGESGKKTGAKDEKKEKAQNLTDDFSHGKPHDDNLYEKTPNLSGLNPSVYRTPPAGESEFPSTDDEWWKKKLWGISGRKWMFPGFT</sequence>
<dbReference type="Proteomes" id="UP000622797">
    <property type="component" value="Unassembled WGS sequence"/>
</dbReference>
<evidence type="ECO:0000256" key="1">
    <source>
        <dbReference type="SAM" id="MobiDB-lite"/>
    </source>
</evidence>
<dbReference type="AlphaFoldDB" id="A0A8H4TX18"/>
<organism evidence="2 3">
    <name type="scientific">Fusarium sarcochroum</name>
    <dbReference type="NCBI Taxonomy" id="1208366"/>
    <lineage>
        <taxon>Eukaryota</taxon>
        <taxon>Fungi</taxon>
        <taxon>Dikarya</taxon>
        <taxon>Ascomycota</taxon>
        <taxon>Pezizomycotina</taxon>
        <taxon>Sordariomycetes</taxon>
        <taxon>Hypocreomycetidae</taxon>
        <taxon>Hypocreales</taxon>
        <taxon>Nectriaceae</taxon>
        <taxon>Fusarium</taxon>
        <taxon>Fusarium lateritium species complex</taxon>
    </lineage>
</organism>
<proteinExistence type="predicted"/>
<reference evidence="2" key="1">
    <citation type="journal article" date="2020" name="BMC Genomics">
        <title>Correction to: Identification and distribution of gene clusters required for synthesis of sphingolipid metabolism inhibitors in diverse species of the filamentous fungus Fusarium.</title>
        <authorList>
            <person name="Kim H.S."/>
            <person name="Lohmar J.M."/>
            <person name="Busman M."/>
            <person name="Brown D.W."/>
            <person name="Naumann T.A."/>
            <person name="Divon H.H."/>
            <person name="Lysoe E."/>
            <person name="Uhlig S."/>
            <person name="Proctor R.H."/>
        </authorList>
    </citation>
    <scope>NUCLEOTIDE SEQUENCE</scope>
    <source>
        <strain evidence="2">NRRL 20472</strain>
    </source>
</reference>